<dbReference type="SMART" id="SM00408">
    <property type="entry name" value="IGc2"/>
    <property type="match status" value="2"/>
</dbReference>
<keyword evidence="5" id="KW-1185">Reference proteome</keyword>
<dbReference type="InterPro" id="IPR007110">
    <property type="entry name" value="Ig-like_dom"/>
</dbReference>
<dbReference type="InterPro" id="IPR050488">
    <property type="entry name" value="Ig_Fc_receptor"/>
</dbReference>
<dbReference type="InterPro" id="IPR003598">
    <property type="entry name" value="Ig_sub2"/>
</dbReference>
<evidence type="ECO:0000256" key="2">
    <source>
        <dbReference type="ARBA" id="ARBA00023157"/>
    </source>
</evidence>
<reference evidence="4" key="2">
    <citation type="submission" date="2025-08" db="UniProtKB">
        <authorList>
            <consortium name="Ensembl"/>
        </authorList>
    </citation>
    <scope>IDENTIFICATION</scope>
</reference>
<dbReference type="Pfam" id="PF13895">
    <property type="entry name" value="Ig_2"/>
    <property type="match status" value="1"/>
</dbReference>
<dbReference type="InterPro" id="IPR036179">
    <property type="entry name" value="Ig-like_dom_sf"/>
</dbReference>
<name>A0AAY5F1C7_ELEEL</name>
<dbReference type="InterPro" id="IPR003599">
    <property type="entry name" value="Ig_sub"/>
</dbReference>
<dbReference type="SUPFAM" id="SSF48726">
    <property type="entry name" value="Immunoglobulin"/>
    <property type="match status" value="3"/>
</dbReference>
<dbReference type="GeneTree" id="ENSGT00940000162700"/>
<dbReference type="PANTHER" id="PTHR11481">
    <property type="entry name" value="IMMUNOGLOBULIN FC RECEPTOR"/>
    <property type="match status" value="1"/>
</dbReference>
<evidence type="ECO:0000259" key="3">
    <source>
        <dbReference type="PROSITE" id="PS50835"/>
    </source>
</evidence>
<dbReference type="PROSITE" id="PS50835">
    <property type="entry name" value="IG_LIKE"/>
    <property type="match status" value="2"/>
</dbReference>
<feature type="domain" description="Ig-like" evidence="3">
    <location>
        <begin position="178"/>
        <end position="334"/>
    </location>
</feature>
<dbReference type="Proteomes" id="UP000314983">
    <property type="component" value="Chromosome 22"/>
</dbReference>
<organism evidence="4 5">
    <name type="scientific">Electrophorus electricus</name>
    <name type="common">Electric eel</name>
    <name type="synonym">Gymnotus electricus</name>
    <dbReference type="NCBI Taxonomy" id="8005"/>
    <lineage>
        <taxon>Eukaryota</taxon>
        <taxon>Metazoa</taxon>
        <taxon>Chordata</taxon>
        <taxon>Craniata</taxon>
        <taxon>Vertebrata</taxon>
        <taxon>Euteleostomi</taxon>
        <taxon>Actinopterygii</taxon>
        <taxon>Neopterygii</taxon>
        <taxon>Teleostei</taxon>
        <taxon>Ostariophysi</taxon>
        <taxon>Gymnotiformes</taxon>
        <taxon>Gymnotoidei</taxon>
        <taxon>Gymnotidae</taxon>
        <taxon>Electrophorus</taxon>
    </lineage>
</organism>
<reference evidence="4 5" key="1">
    <citation type="submission" date="2020-05" db="EMBL/GenBank/DDBJ databases">
        <title>Electrophorus electricus (electric eel) genome, fEleEle1, primary haplotype.</title>
        <authorList>
            <person name="Myers G."/>
            <person name="Meyer A."/>
            <person name="Fedrigo O."/>
            <person name="Formenti G."/>
            <person name="Rhie A."/>
            <person name="Tracey A."/>
            <person name="Sims Y."/>
            <person name="Jarvis E.D."/>
        </authorList>
    </citation>
    <scope>NUCLEOTIDE SEQUENCE [LARGE SCALE GENOMIC DNA]</scope>
</reference>
<keyword evidence="1" id="KW-0732">Signal</keyword>
<dbReference type="Gene3D" id="2.60.40.10">
    <property type="entry name" value="Immunoglobulins"/>
    <property type="match status" value="4"/>
</dbReference>
<keyword evidence="2" id="KW-1015">Disulfide bond</keyword>
<dbReference type="PANTHER" id="PTHR11481:SF64">
    <property type="entry name" value="FC RECEPTOR-LIKE PROTEIN 4"/>
    <property type="match status" value="1"/>
</dbReference>
<sequence>EAPTLSVLLLYITQEFMCAEQREENQPIRHSTGQSDSPGWRVRRYTHSGNVSDCSSLWGSVTGSTCTIGYLYTSHTGVYWCQSESGGSSNPVNITVHNGDVILESSVHPVTVGDPLTLHCLLRPTITSRLRADLYKDGSLIQTQTAGEITIHNVSKSDEGVYYCKHPERGESPHSLSPPVSLIISPSRTQHFSGDSLSLSCEGQSDSTGWRVRRYTHSGSVSDCSSDWGSVTGSTCTIRYLHTSHTGVYWCQSESGGSSNPVNITVHNGDVILESSVHPVTEGDPLTLHCLLHLNITSHLRADLYKDGSLIQTQTAAEITIRTVSKSDEGVYYCKHPERGDSPHSWVSSFKPRNVTVTHHFLRDRIDVFHIFYPQQK</sequence>
<dbReference type="GO" id="GO:0006955">
    <property type="term" value="P:immune response"/>
    <property type="evidence" value="ECO:0007669"/>
    <property type="project" value="TreeGrafter"/>
</dbReference>
<proteinExistence type="predicted"/>
<evidence type="ECO:0000313" key="5">
    <source>
        <dbReference type="Proteomes" id="UP000314983"/>
    </source>
</evidence>
<dbReference type="SMART" id="SM00409">
    <property type="entry name" value="IG"/>
    <property type="match status" value="3"/>
</dbReference>
<reference evidence="4" key="3">
    <citation type="submission" date="2025-09" db="UniProtKB">
        <authorList>
            <consortium name="Ensembl"/>
        </authorList>
    </citation>
    <scope>IDENTIFICATION</scope>
</reference>
<dbReference type="InterPro" id="IPR013783">
    <property type="entry name" value="Ig-like_fold"/>
</dbReference>
<feature type="domain" description="Ig-like" evidence="3">
    <location>
        <begin position="91"/>
        <end position="164"/>
    </location>
</feature>
<protein>
    <recommendedName>
        <fullName evidence="3">Ig-like domain-containing protein</fullName>
    </recommendedName>
</protein>
<evidence type="ECO:0000313" key="4">
    <source>
        <dbReference type="Ensembl" id="ENSEEEP00000062755.1"/>
    </source>
</evidence>
<accession>A0AAY5F1C7</accession>
<dbReference type="AlphaFoldDB" id="A0AAY5F1C7"/>
<dbReference type="Ensembl" id="ENSEEET00000061783.1">
    <property type="protein sequence ID" value="ENSEEEP00000062755.1"/>
    <property type="gene ID" value="ENSEEEG00000002920.2"/>
</dbReference>
<dbReference type="GO" id="GO:0007166">
    <property type="term" value="P:cell surface receptor signaling pathway"/>
    <property type="evidence" value="ECO:0007669"/>
    <property type="project" value="TreeGrafter"/>
</dbReference>
<dbReference type="GO" id="GO:0009897">
    <property type="term" value="C:external side of plasma membrane"/>
    <property type="evidence" value="ECO:0007669"/>
    <property type="project" value="TreeGrafter"/>
</dbReference>
<evidence type="ECO:0000256" key="1">
    <source>
        <dbReference type="ARBA" id="ARBA00022729"/>
    </source>
</evidence>
<dbReference type="GO" id="GO:0004888">
    <property type="term" value="F:transmembrane signaling receptor activity"/>
    <property type="evidence" value="ECO:0007669"/>
    <property type="project" value="TreeGrafter"/>
</dbReference>